<name>A0A090V9M6_9FLAO</name>
<dbReference type="Pfam" id="PF00534">
    <property type="entry name" value="Glycos_transf_1"/>
    <property type="match status" value="1"/>
</dbReference>
<dbReference type="SUPFAM" id="SSF53756">
    <property type="entry name" value="UDP-Glycosyltransferase/glycogen phosphorylase"/>
    <property type="match status" value="1"/>
</dbReference>
<proteinExistence type="predicted"/>
<dbReference type="InterPro" id="IPR001296">
    <property type="entry name" value="Glyco_trans_1"/>
</dbReference>
<dbReference type="PANTHER" id="PTHR12526:SF630">
    <property type="entry name" value="GLYCOSYLTRANSFERASE"/>
    <property type="match status" value="1"/>
</dbReference>
<reference evidence="3 4" key="1">
    <citation type="journal article" date="2014" name="Genome Announc.">
        <title>Draft Genome Sequences of Marine Flavobacterium Algibacter lectus Strains SS8 and NR4.</title>
        <authorList>
            <person name="Takatani N."/>
            <person name="Nakanishi M."/>
            <person name="Meirelles P."/>
            <person name="Mino S."/>
            <person name="Suda W."/>
            <person name="Oshima K."/>
            <person name="Hattori M."/>
            <person name="Ohkuma M."/>
            <person name="Hosokawa M."/>
            <person name="Miyashita K."/>
            <person name="Thompson F.L."/>
            <person name="Niwa A."/>
            <person name="Sawabe T."/>
            <person name="Sawabe T."/>
        </authorList>
    </citation>
    <scope>NUCLEOTIDE SEQUENCE [LARGE SCALE GENOMIC DNA]</scope>
    <source>
        <strain evidence="3 4">JCM 19300</strain>
    </source>
</reference>
<evidence type="ECO:0000259" key="1">
    <source>
        <dbReference type="Pfam" id="PF00534"/>
    </source>
</evidence>
<gene>
    <name evidence="3" type="ORF">JCM19300_4427</name>
</gene>
<feature type="domain" description="Glycosyl transferase family 1" evidence="1">
    <location>
        <begin position="259"/>
        <end position="350"/>
    </location>
</feature>
<sequence>MVAIPNHHFFQWVNQLKQSGYEVYWFDVTDGGPESSKIEWVTQIKGWKLKWDFPFRSTIKKRLPNLYKRIQNINETDVSRAFKKALEQIKPDIVHCFEMKLSGLPILPVMSQNKISLIYSSWGSDVFYFKQHGVDPHKVNTFIQRIDLLISDCKRDVGVLQSLGFSSPFYVLPGNGGLAINARHIKKTNQRKNIIFKGYQYDVGEAIQIVKSLEIVDINLLKNLTIHCYSADVEVIDYIKQSDVFKLLDYTIYPRHQRLDNKKLLKIMGSSVLHLGNNLSDGMPNALLEAMAMGAFPIQSNPGGATEEVINDGVNGFLIHNPLDFRVIATLIEQALQDEILRVKAQEYNINFINENYKRSILQPTIVQLYQKLKNN</sequence>
<evidence type="ECO:0000313" key="4">
    <source>
        <dbReference type="Proteomes" id="UP000029644"/>
    </source>
</evidence>
<dbReference type="PANTHER" id="PTHR12526">
    <property type="entry name" value="GLYCOSYLTRANSFERASE"/>
    <property type="match status" value="1"/>
</dbReference>
<dbReference type="AlphaFoldDB" id="A0A090V9M6"/>
<organism evidence="3 4">
    <name type="scientific">Algibacter lectus</name>
    <dbReference type="NCBI Taxonomy" id="221126"/>
    <lineage>
        <taxon>Bacteria</taxon>
        <taxon>Pseudomonadati</taxon>
        <taxon>Bacteroidota</taxon>
        <taxon>Flavobacteriia</taxon>
        <taxon>Flavobacteriales</taxon>
        <taxon>Flavobacteriaceae</taxon>
        <taxon>Algibacter</taxon>
    </lineage>
</organism>
<feature type="domain" description="Glycosyltransferase subfamily 4-like N-terminal" evidence="2">
    <location>
        <begin position="7"/>
        <end position="133"/>
    </location>
</feature>
<accession>A0A090V9M6</accession>
<evidence type="ECO:0000313" key="3">
    <source>
        <dbReference type="EMBL" id="GAL61481.1"/>
    </source>
</evidence>
<evidence type="ECO:0008006" key="5">
    <source>
        <dbReference type="Google" id="ProtNLM"/>
    </source>
</evidence>
<dbReference type="Proteomes" id="UP000029644">
    <property type="component" value="Unassembled WGS sequence"/>
</dbReference>
<dbReference type="InterPro" id="IPR028098">
    <property type="entry name" value="Glyco_trans_4-like_N"/>
</dbReference>
<evidence type="ECO:0000259" key="2">
    <source>
        <dbReference type="Pfam" id="PF13477"/>
    </source>
</evidence>
<comment type="caution">
    <text evidence="3">The sequence shown here is derived from an EMBL/GenBank/DDBJ whole genome shotgun (WGS) entry which is preliminary data.</text>
</comment>
<dbReference type="GO" id="GO:0016757">
    <property type="term" value="F:glycosyltransferase activity"/>
    <property type="evidence" value="ECO:0007669"/>
    <property type="project" value="InterPro"/>
</dbReference>
<protein>
    <recommendedName>
        <fullName evidence="5">Glycosyltransferase</fullName>
    </recommendedName>
</protein>
<dbReference type="Pfam" id="PF13477">
    <property type="entry name" value="Glyco_trans_4_2"/>
    <property type="match status" value="1"/>
</dbReference>
<dbReference type="Gene3D" id="3.40.50.2000">
    <property type="entry name" value="Glycogen Phosphorylase B"/>
    <property type="match status" value="2"/>
</dbReference>
<dbReference type="EMBL" id="BBNQ01000002">
    <property type="protein sequence ID" value="GAL61481.1"/>
    <property type="molecule type" value="Genomic_DNA"/>
</dbReference>